<dbReference type="EMBL" id="RXIF01000012">
    <property type="protein sequence ID" value="RZN63801.1"/>
    <property type="molecule type" value="Genomic_DNA"/>
</dbReference>
<comment type="subunit">
    <text evidence="4">Component of the archaeal exosome complex. Forms a hexameric ring-like arrangement composed of 3 Rrp41-Rrp42 heterodimers. The hexameric ring associates with a trimer of Rrp4 and/or Csl4 subunits.</text>
</comment>
<comment type="caution">
    <text evidence="7">The sequence shown here is derived from an EMBL/GenBank/DDBJ whole genome shotgun (WGS) entry which is preliminary data.</text>
</comment>
<dbReference type="CDD" id="cd11365">
    <property type="entry name" value="RNase_PH_archRRP42"/>
    <property type="match status" value="1"/>
</dbReference>
<organism evidence="7 8">
    <name type="scientific">Methanoliparum thermophilum</name>
    <dbReference type="NCBI Taxonomy" id="2491083"/>
    <lineage>
        <taxon>Archaea</taxon>
        <taxon>Methanobacteriati</taxon>
        <taxon>Methanobacteriota</taxon>
        <taxon>Candidatus Methanoliparia</taxon>
        <taxon>Candidatus Methanoliparales</taxon>
        <taxon>Candidatus Methanoliparaceae</taxon>
        <taxon>Candidatus Methanoliparum</taxon>
    </lineage>
</organism>
<evidence type="ECO:0000259" key="6">
    <source>
        <dbReference type="Pfam" id="PF03725"/>
    </source>
</evidence>
<dbReference type="Pfam" id="PF01138">
    <property type="entry name" value="RNase_PH"/>
    <property type="match status" value="1"/>
</dbReference>
<dbReference type="InterPro" id="IPR050590">
    <property type="entry name" value="Exosome_comp_Rrp42_subfam"/>
</dbReference>
<dbReference type="SUPFAM" id="SSF55666">
    <property type="entry name" value="Ribonuclease PH domain 2-like"/>
    <property type="match status" value="1"/>
</dbReference>
<dbReference type="Pfam" id="PF03725">
    <property type="entry name" value="RNase_PH_C"/>
    <property type="match status" value="1"/>
</dbReference>
<dbReference type="InterPro" id="IPR001247">
    <property type="entry name" value="ExoRNase_PH_dom1"/>
</dbReference>
<gene>
    <name evidence="4" type="primary">rrp42</name>
    <name evidence="7" type="ORF">EF806_06060</name>
</gene>
<accession>A0A520KQG2</accession>
<comment type="similarity">
    <text evidence="4">Belongs to the RNase PH family. Rrp42 subfamily.</text>
</comment>
<protein>
    <recommendedName>
        <fullName evidence="4">Exosome complex component Rrp42</fullName>
    </recommendedName>
</protein>
<sequence length="268" mass="29480">MSSEDILSEIRRDYIYRLVRNGERIDGRKFDEYREINIEIGPIERAEGSARVKLGTTDVLAGVKMQIGEPFPDTPDQGVIITNAELIPLASPTFEPGPPDENAIELARIVDRGIRSSNAIDLDKLCIDPGKEVWMVFIDLHILDHNGNLVDASSLAAIAALFNTKIPNTKFGIDKDDERLAINDIPIATTSTEIDNNFIFDPCLDEENAANVALTVIITSKGELCGMQKSGIGRIPVETLPNIIDSSINMGEKIRKILLKALENNITV</sequence>
<dbReference type="FunFam" id="3.30.230.70:FF:000017">
    <property type="entry name" value="Exosome complex component Rrp42"/>
    <property type="match status" value="1"/>
</dbReference>
<evidence type="ECO:0000256" key="1">
    <source>
        <dbReference type="ARBA" id="ARBA00004496"/>
    </source>
</evidence>
<dbReference type="SUPFAM" id="SSF54211">
    <property type="entry name" value="Ribosomal protein S5 domain 2-like"/>
    <property type="match status" value="1"/>
</dbReference>
<dbReference type="Gene3D" id="3.30.230.70">
    <property type="entry name" value="GHMP Kinase, N-terminal domain"/>
    <property type="match status" value="1"/>
</dbReference>
<dbReference type="InterPro" id="IPR020869">
    <property type="entry name" value="Rrp42_archaea"/>
</dbReference>
<dbReference type="InterPro" id="IPR036345">
    <property type="entry name" value="ExoRNase_PH_dom2_sf"/>
</dbReference>
<proteinExistence type="inferred from homology"/>
<dbReference type="NCBIfam" id="NF003282">
    <property type="entry name" value="PRK04282.1-1"/>
    <property type="match status" value="1"/>
</dbReference>
<keyword evidence="2 4" id="KW-0963">Cytoplasm</keyword>
<dbReference type="InterPro" id="IPR015847">
    <property type="entry name" value="ExoRNase_PH_dom2"/>
</dbReference>
<evidence type="ECO:0000256" key="4">
    <source>
        <dbReference type="HAMAP-Rule" id="MF_00622"/>
    </source>
</evidence>
<dbReference type="GO" id="GO:0000177">
    <property type="term" value="C:cytoplasmic exosome (RNase complex)"/>
    <property type="evidence" value="ECO:0007669"/>
    <property type="project" value="TreeGrafter"/>
</dbReference>
<dbReference type="PANTHER" id="PTHR11097">
    <property type="entry name" value="EXOSOME COMPLEX EXONUCLEASE RIBOSOMAL RNA PROCESSING PROTEIN"/>
    <property type="match status" value="1"/>
</dbReference>
<evidence type="ECO:0000256" key="2">
    <source>
        <dbReference type="ARBA" id="ARBA00022490"/>
    </source>
</evidence>
<dbReference type="InterPro" id="IPR020568">
    <property type="entry name" value="Ribosomal_Su5_D2-typ_SF"/>
</dbReference>
<feature type="domain" description="Exoribonuclease phosphorolytic" evidence="6">
    <location>
        <begin position="184"/>
        <end position="245"/>
    </location>
</feature>
<keyword evidence="3 4" id="KW-0271">Exosome</keyword>
<dbReference type="HAMAP" id="MF_00622">
    <property type="entry name" value="Exosome_Rrp42"/>
    <property type="match status" value="1"/>
</dbReference>
<dbReference type="PANTHER" id="PTHR11097:SF8">
    <property type="entry name" value="EXOSOME COMPLEX COMPONENT RRP42"/>
    <property type="match status" value="1"/>
</dbReference>
<dbReference type="GO" id="GO:0016075">
    <property type="term" value="P:rRNA catabolic process"/>
    <property type="evidence" value="ECO:0007669"/>
    <property type="project" value="TreeGrafter"/>
</dbReference>
<dbReference type="Proteomes" id="UP000317158">
    <property type="component" value="Unassembled WGS sequence"/>
</dbReference>
<feature type="domain" description="Exoribonuclease phosphorolytic" evidence="5">
    <location>
        <begin position="32"/>
        <end position="167"/>
    </location>
</feature>
<evidence type="ECO:0000259" key="5">
    <source>
        <dbReference type="Pfam" id="PF01138"/>
    </source>
</evidence>
<dbReference type="GO" id="GO:0035925">
    <property type="term" value="F:mRNA 3'-UTR AU-rich region binding"/>
    <property type="evidence" value="ECO:0007669"/>
    <property type="project" value="TreeGrafter"/>
</dbReference>
<name>A0A520KQG2_METT2</name>
<evidence type="ECO:0000313" key="8">
    <source>
        <dbReference type="Proteomes" id="UP000317158"/>
    </source>
</evidence>
<dbReference type="InterPro" id="IPR027408">
    <property type="entry name" value="PNPase/RNase_PH_dom_sf"/>
</dbReference>
<comment type="function">
    <text evidence="4">Non-catalytic component of the exosome, which is a complex involved in RNA degradation. Contributes to the structuring of the Rrp41 active site.</text>
</comment>
<reference evidence="7 8" key="1">
    <citation type="journal article" date="2019" name="Nat. Microbiol.">
        <title>Wide diversity of methane and short-chain alkane metabolisms in uncultured archaea.</title>
        <authorList>
            <person name="Borrel G."/>
            <person name="Adam P.S."/>
            <person name="McKay L.J."/>
            <person name="Chen L.X."/>
            <person name="Sierra-Garcia I.N."/>
            <person name="Sieber C.M."/>
            <person name="Letourneur Q."/>
            <person name="Ghozlane A."/>
            <person name="Andersen G.L."/>
            <person name="Li W.J."/>
            <person name="Hallam S.J."/>
            <person name="Muyzer G."/>
            <person name="de Oliveira V.M."/>
            <person name="Inskeep W.P."/>
            <person name="Banfield J.F."/>
            <person name="Gribaldo S."/>
        </authorList>
    </citation>
    <scope>NUCLEOTIDE SEQUENCE [LARGE SCALE GENOMIC DNA]</scope>
    <source>
        <strain evidence="7">NM1a</strain>
    </source>
</reference>
<evidence type="ECO:0000256" key="3">
    <source>
        <dbReference type="ARBA" id="ARBA00022835"/>
    </source>
</evidence>
<dbReference type="AlphaFoldDB" id="A0A520KQG2"/>
<comment type="subcellular location">
    <subcellularLocation>
        <location evidence="1 4">Cytoplasm</location>
    </subcellularLocation>
</comment>
<evidence type="ECO:0000313" key="7">
    <source>
        <dbReference type="EMBL" id="RZN63801.1"/>
    </source>
</evidence>